<dbReference type="SMART" id="SM00360">
    <property type="entry name" value="RRM"/>
    <property type="match status" value="1"/>
</dbReference>
<dbReference type="InterPro" id="IPR000504">
    <property type="entry name" value="RRM_dom"/>
</dbReference>
<keyword evidence="1" id="KW-0963">Cytoplasm</keyword>
<dbReference type="OrthoDB" id="1157720at2759"/>
<evidence type="ECO:0000256" key="2">
    <source>
        <dbReference type="ARBA" id="ARBA00022540"/>
    </source>
</evidence>
<dbReference type="Proteomes" id="UP000238479">
    <property type="component" value="Chromosome 7"/>
</dbReference>
<dbReference type="EMBL" id="PDCK01000045">
    <property type="protein sequence ID" value="PRQ18641.1"/>
    <property type="molecule type" value="Genomic_DNA"/>
</dbReference>
<protein>
    <submittedName>
        <fullName evidence="8">Putative eukaryotic translation initiation factor 3 subunit B</fullName>
    </submittedName>
</protein>
<keyword evidence="2 8" id="KW-0396">Initiation factor</keyword>
<accession>A0A2P6P9N4</accession>
<comment type="caution">
    <text evidence="8">The sequence shown here is derived from an EMBL/GenBank/DDBJ whole genome shotgun (WGS) entry which is preliminary data.</text>
</comment>
<sequence>MGILASYKSNRTSLQLSIPKSKSTNMTVDSATMEDMEAKAEQLGIQFSSIDLNSAHPPHFNFSECQEVFYDDNGFIPNIEFGSVIVVNNLPIVEAEMAQELESEIRVVFSEVGVIKEDGFSMPVNPSSQETLGHCFIEFNSRQEAALARSTRDGYKFGNCKLSVSLYDAFGSVVATPDMGTYLETNASFCGSSRYPGSPSLLSPVTEEDEEPVHSDETSADDHDDIMQWSEQDNYMSSEEFREVIE</sequence>
<gene>
    <name evidence="8" type="ORF">RchiOBHm_Chr7g0208291</name>
</gene>
<evidence type="ECO:0000313" key="8">
    <source>
        <dbReference type="EMBL" id="PRQ18641.1"/>
    </source>
</evidence>
<feature type="region of interest" description="Disordered" evidence="6">
    <location>
        <begin position="199"/>
        <end position="226"/>
    </location>
</feature>
<evidence type="ECO:0000256" key="5">
    <source>
        <dbReference type="PROSITE-ProRule" id="PRU00176"/>
    </source>
</evidence>
<feature type="compositionally biased region" description="Basic and acidic residues" evidence="6">
    <location>
        <begin position="212"/>
        <end position="221"/>
    </location>
</feature>
<dbReference type="GO" id="GO:0031369">
    <property type="term" value="F:translation initiation factor binding"/>
    <property type="evidence" value="ECO:0007669"/>
    <property type="project" value="InterPro"/>
</dbReference>
<proteinExistence type="predicted"/>
<name>A0A2P6P9N4_ROSCH</name>
<feature type="domain" description="RRM" evidence="7">
    <location>
        <begin position="83"/>
        <end position="169"/>
    </location>
</feature>
<dbReference type="Pfam" id="PF00076">
    <property type="entry name" value="RRM_1"/>
    <property type="match status" value="1"/>
</dbReference>
<organism evidence="8 9">
    <name type="scientific">Rosa chinensis</name>
    <name type="common">China rose</name>
    <dbReference type="NCBI Taxonomy" id="74649"/>
    <lineage>
        <taxon>Eukaryota</taxon>
        <taxon>Viridiplantae</taxon>
        <taxon>Streptophyta</taxon>
        <taxon>Embryophyta</taxon>
        <taxon>Tracheophyta</taxon>
        <taxon>Spermatophyta</taxon>
        <taxon>Magnoliopsida</taxon>
        <taxon>eudicotyledons</taxon>
        <taxon>Gunneridae</taxon>
        <taxon>Pentapetalae</taxon>
        <taxon>rosids</taxon>
        <taxon>fabids</taxon>
        <taxon>Rosales</taxon>
        <taxon>Rosaceae</taxon>
        <taxon>Rosoideae</taxon>
        <taxon>Rosoideae incertae sedis</taxon>
        <taxon>Rosa</taxon>
    </lineage>
</organism>
<dbReference type="PANTHER" id="PTHR14068:SF0">
    <property type="entry name" value="EUKARYOTIC TRANSLATION INITIATION FACTOR 3 SUBUNIT B"/>
    <property type="match status" value="1"/>
</dbReference>
<evidence type="ECO:0000259" key="7">
    <source>
        <dbReference type="PROSITE" id="PS50102"/>
    </source>
</evidence>
<dbReference type="InterPro" id="IPR035979">
    <property type="entry name" value="RBD_domain_sf"/>
</dbReference>
<dbReference type="InterPro" id="IPR011400">
    <property type="entry name" value="EIF3B"/>
</dbReference>
<dbReference type="Gene3D" id="3.30.70.330">
    <property type="match status" value="1"/>
</dbReference>
<evidence type="ECO:0000256" key="3">
    <source>
        <dbReference type="ARBA" id="ARBA00022884"/>
    </source>
</evidence>
<dbReference type="STRING" id="74649.A0A2P6P9N4"/>
<reference evidence="8 9" key="1">
    <citation type="journal article" date="2018" name="Nat. Genet.">
        <title>The Rosa genome provides new insights in the design of modern roses.</title>
        <authorList>
            <person name="Bendahmane M."/>
        </authorList>
    </citation>
    <scope>NUCLEOTIDE SEQUENCE [LARGE SCALE GENOMIC DNA]</scope>
    <source>
        <strain evidence="9">cv. Old Blush</strain>
    </source>
</reference>
<dbReference type="GO" id="GO:0003723">
    <property type="term" value="F:RNA binding"/>
    <property type="evidence" value="ECO:0007669"/>
    <property type="project" value="UniProtKB-UniRule"/>
</dbReference>
<dbReference type="PANTHER" id="PTHR14068">
    <property type="entry name" value="EUKARYOTIC TRANSLATION INITIATION FACTOR 3 EIF3 -RELATED"/>
    <property type="match status" value="1"/>
</dbReference>
<evidence type="ECO:0000256" key="6">
    <source>
        <dbReference type="SAM" id="MobiDB-lite"/>
    </source>
</evidence>
<dbReference type="Gramene" id="PRQ18641">
    <property type="protein sequence ID" value="PRQ18641"/>
    <property type="gene ID" value="RchiOBHm_Chr7g0208291"/>
</dbReference>
<dbReference type="GO" id="GO:0005852">
    <property type="term" value="C:eukaryotic translation initiation factor 3 complex"/>
    <property type="evidence" value="ECO:0007669"/>
    <property type="project" value="InterPro"/>
</dbReference>
<dbReference type="PROSITE" id="PS50102">
    <property type="entry name" value="RRM"/>
    <property type="match status" value="1"/>
</dbReference>
<dbReference type="InterPro" id="IPR012677">
    <property type="entry name" value="Nucleotide-bd_a/b_plait_sf"/>
</dbReference>
<evidence type="ECO:0000256" key="1">
    <source>
        <dbReference type="ARBA" id="ARBA00022490"/>
    </source>
</evidence>
<dbReference type="GO" id="GO:0003743">
    <property type="term" value="F:translation initiation factor activity"/>
    <property type="evidence" value="ECO:0007669"/>
    <property type="project" value="UniProtKB-KW"/>
</dbReference>
<keyword evidence="9" id="KW-1185">Reference proteome</keyword>
<keyword evidence="3 5" id="KW-0694">RNA-binding</keyword>
<evidence type="ECO:0000256" key="4">
    <source>
        <dbReference type="ARBA" id="ARBA00022917"/>
    </source>
</evidence>
<evidence type="ECO:0000313" key="9">
    <source>
        <dbReference type="Proteomes" id="UP000238479"/>
    </source>
</evidence>
<keyword evidence="4" id="KW-0648">Protein biosynthesis</keyword>
<dbReference type="SUPFAM" id="SSF54928">
    <property type="entry name" value="RNA-binding domain, RBD"/>
    <property type="match status" value="1"/>
</dbReference>
<dbReference type="AlphaFoldDB" id="A0A2P6P9N4"/>